<keyword evidence="3" id="KW-1185">Reference proteome</keyword>
<protein>
    <submittedName>
        <fullName evidence="2">Uncharacterized protein</fullName>
    </submittedName>
</protein>
<dbReference type="Proteomes" id="UP000029990">
    <property type="component" value="Unassembled WGS sequence"/>
</dbReference>
<accession>A0ABR4XBL1</accession>
<feature type="region of interest" description="Disordered" evidence="1">
    <location>
        <begin position="17"/>
        <end position="180"/>
    </location>
</feature>
<evidence type="ECO:0000313" key="2">
    <source>
        <dbReference type="EMBL" id="KGN29723.1"/>
    </source>
</evidence>
<proteinExistence type="predicted"/>
<evidence type="ECO:0000256" key="1">
    <source>
        <dbReference type="SAM" id="MobiDB-lite"/>
    </source>
</evidence>
<comment type="caution">
    <text evidence="2">The sequence shown here is derived from an EMBL/GenBank/DDBJ whole genome shotgun (WGS) entry which is preliminary data.</text>
</comment>
<feature type="compositionally biased region" description="Low complexity" evidence="1">
    <location>
        <begin position="149"/>
        <end position="168"/>
    </location>
</feature>
<evidence type="ECO:0000313" key="3">
    <source>
        <dbReference type="Proteomes" id="UP000029990"/>
    </source>
</evidence>
<sequence length="180" mass="17699">PSGPTAAQIAAAAHAAAIKSMSGEHHDDDVAELTGPAHDDATPGSEAPGSDATGSDAPGSGAPAEDSTRTADTAAESTASEVIAGENVAEDATPASNTADSAPAASTAPATVIAEVGTSDEQPEPVQAVARPAQLDEPVVRPRRKRGRVVAPAGPPRAAETSSTPAESAPEDLEQAEGDR</sequence>
<reference evidence="2 3" key="1">
    <citation type="submission" date="2013-08" db="EMBL/GenBank/DDBJ databases">
        <title>The genome sequence of Knoellia flava.</title>
        <authorList>
            <person name="Zhu W."/>
            <person name="Wang G."/>
        </authorList>
    </citation>
    <scope>NUCLEOTIDE SEQUENCE [LARGE SCALE GENOMIC DNA]</scope>
    <source>
        <strain evidence="2 3">TL1</strain>
    </source>
</reference>
<feature type="compositionally biased region" description="Low complexity" evidence="1">
    <location>
        <begin position="70"/>
        <end position="81"/>
    </location>
</feature>
<feature type="compositionally biased region" description="Low complexity" evidence="1">
    <location>
        <begin position="92"/>
        <end position="111"/>
    </location>
</feature>
<organism evidence="2 3">
    <name type="scientific">Knoellia flava TL1</name>
    <dbReference type="NCBI Taxonomy" id="1385518"/>
    <lineage>
        <taxon>Bacteria</taxon>
        <taxon>Bacillati</taxon>
        <taxon>Actinomycetota</taxon>
        <taxon>Actinomycetes</taxon>
        <taxon>Micrococcales</taxon>
        <taxon>Intrasporangiaceae</taxon>
        <taxon>Knoellia</taxon>
    </lineage>
</organism>
<name>A0ABR4XBL1_9MICO</name>
<feature type="compositionally biased region" description="Acidic residues" evidence="1">
    <location>
        <begin position="169"/>
        <end position="180"/>
    </location>
</feature>
<feature type="non-terminal residue" evidence="2">
    <location>
        <position position="1"/>
    </location>
</feature>
<dbReference type="EMBL" id="AVPI01000042">
    <property type="protein sequence ID" value="KGN29723.1"/>
    <property type="molecule type" value="Genomic_DNA"/>
</dbReference>
<gene>
    <name evidence="2" type="ORF">N798_12805</name>
</gene>